<organism evidence="1 2">
    <name type="scientific">Nitrincola iocasae</name>
    <dbReference type="NCBI Taxonomy" id="2614693"/>
    <lineage>
        <taxon>Bacteria</taxon>
        <taxon>Pseudomonadati</taxon>
        <taxon>Pseudomonadota</taxon>
        <taxon>Gammaproteobacteria</taxon>
        <taxon>Oceanospirillales</taxon>
        <taxon>Oceanospirillaceae</taxon>
        <taxon>Nitrincola</taxon>
    </lineage>
</organism>
<reference evidence="1 2" key="1">
    <citation type="submission" date="2019-09" db="EMBL/GenBank/DDBJ databases">
        <title>Nitrincola iocasae sp. nov., a bacterium isolated from the sediment collected at a cold seep field in South China Sea.</title>
        <authorList>
            <person name="Zhang H."/>
            <person name="Wang H."/>
            <person name="Li C."/>
        </authorList>
    </citation>
    <scope>NUCLEOTIDE SEQUENCE [LARGE SCALE GENOMIC DNA]</scope>
    <source>
        <strain evidence="1 2">KXZD1103</strain>
    </source>
</reference>
<dbReference type="RefSeq" id="WP_151058375.1">
    <property type="nucleotide sequence ID" value="NZ_CP044222.1"/>
</dbReference>
<sequence length="198" mass="23148">MKKQSIVFLLLIVAFVLSGCSIFNGVKYYAKSDYSFYNESFELSEESLLKTNGVYVLESIWSSVDDKINREERNKSLYIFHKTGQSNMIMMPSVSSVPDYREVVMKNYNRTENNENIGTLFQGYYRLQGNKIIIENANSALRRFNYSYGYIENNKLIIVKPNSLQGDGKFEDRYFLQTYKEVYVFVPVENLESVLPNW</sequence>
<dbReference type="PROSITE" id="PS51257">
    <property type="entry name" value="PROKAR_LIPOPROTEIN"/>
    <property type="match status" value="1"/>
</dbReference>
<dbReference type="AlphaFoldDB" id="A0A5J6LHT9"/>
<dbReference type="Proteomes" id="UP000325606">
    <property type="component" value="Chromosome"/>
</dbReference>
<accession>A0A5J6LHT9</accession>
<evidence type="ECO:0000313" key="1">
    <source>
        <dbReference type="EMBL" id="QEW08197.1"/>
    </source>
</evidence>
<proteinExistence type="predicted"/>
<evidence type="ECO:0000313" key="2">
    <source>
        <dbReference type="Proteomes" id="UP000325606"/>
    </source>
</evidence>
<dbReference type="EMBL" id="CP044222">
    <property type="protein sequence ID" value="QEW08197.1"/>
    <property type="molecule type" value="Genomic_DNA"/>
</dbReference>
<protein>
    <submittedName>
        <fullName evidence="1">Uncharacterized protein</fullName>
    </submittedName>
</protein>
<gene>
    <name evidence="1" type="ORF">F5I99_17805</name>
</gene>
<name>A0A5J6LHT9_9GAMM</name>
<dbReference type="KEGG" id="nik:F5I99_17805"/>
<keyword evidence="2" id="KW-1185">Reference proteome</keyword>